<keyword evidence="1" id="KW-0678">Repressor</keyword>
<dbReference type="STRING" id="234267.Acid_0832"/>
<protein>
    <submittedName>
        <fullName evidence="7">GCN5-related N-acetyltransferase</fullName>
    </submittedName>
</protein>
<dbReference type="Pfam" id="PF13508">
    <property type="entry name" value="Acetyltransf_7"/>
    <property type="match status" value="1"/>
</dbReference>
<proteinExistence type="predicted"/>
<evidence type="ECO:0000259" key="6">
    <source>
        <dbReference type="PROSITE" id="PS51186"/>
    </source>
</evidence>
<dbReference type="KEGG" id="sus:Acid_0832"/>
<dbReference type="OrthoDB" id="9793394at2"/>
<dbReference type="PANTHER" id="PTHR36449:SF1">
    <property type="entry name" value="ACETYLTRANSFERASE"/>
    <property type="match status" value="1"/>
</dbReference>
<feature type="domain" description="N-acetyltransferase" evidence="6">
    <location>
        <begin position="25"/>
        <end position="167"/>
    </location>
</feature>
<evidence type="ECO:0000256" key="1">
    <source>
        <dbReference type="ARBA" id="ARBA00022491"/>
    </source>
</evidence>
<dbReference type="GO" id="GO:0016747">
    <property type="term" value="F:acyltransferase activity, transferring groups other than amino-acyl groups"/>
    <property type="evidence" value="ECO:0007669"/>
    <property type="project" value="InterPro"/>
</dbReference>
<dbReference type="AlphaFoldDB" id="Q02AT5"/>
<dbReference type="Gene3D" id="3.40.630.30">
    <property type="match status" value="1"/>
</dbReference>
<evidence type="ECO:0000256" key="2">
    <source>
        <dbReference type="ARBA" id="ARBA00022649"/>
    </source>
</evidence>
<reference evidence="7" key="1">
    <citation type="submission" date="2006-10" db="EMBL/GenBank/DDBJ databases">
        <title>Complete sequence of Solibacter usitatus Ellin6076.</title>
        <authorList>
            <consortium name="US DOE Joint Genome Institute"/>
            <person name="Copeland A."/>
            <person name="Lucas S."/>
            <person name="Lapidus A."/>
            <person name="Barry K."/>
            <person name="Detter J.C."/>
            <person name="Glavina del Rio T."/>
            <person name="Hammon N."/>
            <person name="Israni S."/>
            <person name="Dalin E."/>
            <person name="Tice H."/>
            <person name="Pitluck S."/>
            <person name="Thompson L.S."/>
            <person name="Brettin T."/>
            <person name="Bruce D."/>
            <person name="Han C."/>
            <person name="Tapia R."/>
            <person name="Gilna P."/>
            <person name="Schmutz J."/>
            <person name="Larimer F."/>
            <person name="Land M."/>
            <person name="Hauser L."/>
            <person name="Kyrpides N."/>
            <person name="Mikhailova N."/>
            <person name="Janssen P.H."/>
            <person name="Kuske C.R."/>
            <person name="Richardson P."/>
        </authorList>
    </citation>
    <scope>NUCLEOTIDE SEQUENCE</scope>
    <source>
        <strain evidence="7">Ellin6076</strain>
    </source>
</reference>
<keyword evidence="2" id="KW-1277">Toxin-antitoxin system</keyword>
<keyword evidence="3 7" id="KW-0808">Transferase</keyword>
<gene>
    <name evidence="7" type="ordered locus">Acid_0832</name>
</gene>
<dbReference type="PANTHER" id="PTHR36449">
    <property type="entry name" value="ACETYLTRANSFERASE-RELATED"/>
    <property type="match status" value="1"/>
</dbReference>
<sequence>MTPPFHLEQLGDLHDRGPFTCGDVALDRYLRSQATQDIRRRIASCFVAIEVATGRLAAYYTIASASLPLTELPAAVSKRLPRYPTLPAVRIGRLAVDQNFRGRGLGGALLADAIRRTLQAPPAVFALLVDANSEEAANFYRHHGFVSLNSQPRTLFLPLATAITLLK</sequence>
<evidence type="ECO:0000256" key="5">
    <source>
        <dbReference type="ARBA" id="ARBA00049880"/>
    </source>
</evidence>
<dbReference type="eggNOG" id="COG0456">
    <property type="taxonomic scope" value="Bacteria"/>
</dbReference>
<comment type="catalytic activity">
    <reaction evidence="5">
        <text>glycyl-tRNA(Gly) + acetyl-CoA = N-acetylglycyl-tRNA(Gly) + CoA + H(+)</text>
        <dbReference type="Rhea" id="RHEA:81867"/>
        <dbReference type="Rhea" id="RHEA-COMP:9683"/>
        <dbReference type="Rhea" id="RHEA-COMP:19766"/>
        <dbReference type="ChEBI" id="CHEBI:15378"/>
        <dbReference type="ChEBI" id="CHEBI:57287"/>
        <dbReference type="ChEBI" id="CHEBI:57288"/>
        <dbReference type="ChEBI" id="CHEBI:78522"/>
        <dbReference type="ChEBI" id="CHEBI:232036"/>
    </reaction>
</comment>
<keyword evidence="4" id="KW-0012">Acyltransferase</keyword>
<dbReference type="EMBL" id="CP000473">
    <property type="protein sequence ID" value="ABJ81831.1"/>
    <property type="molecule type" value="Genomic_DNA"/>
</dbReference>
<dbReference type="InterPro" id="IPR016181">
    <property type="entry name" value="Acyl_CoA_acyltransferase"/>
</dbReference>
<evidence type="ECO:0000256" key="3">
    <source>
        <dbReference type="ARBA" id="ARBA00022679"/>
    </source>
</evidence>
<dbReference type="HOGENOM" id="CLU_101288_3_0_0"/>
<dbReference type="PROSITE" id="PS51186">
    <property type="entry name" value="GNAT"/>
    <property type="match status" value="1"/>
</dbReference>
<name>Q02AT5_SOLUE</name>
<dbReference type="CDD" id="cd04301">
    <property type="entry name" value="NAT_SF"/>
    <property type="match status" value="1"/>
</dbReference>
<evidence type="ECO:0000313" key="7">
    <source>
        <dbReference type="EMBL" id="ABJ81831.1"/>
    </source>
</evidence>
<organism evidence="7">
    <name type="scientific">Solibacter usitatus (strain Ellin6076)</name>
    <dbReference type="NCBI Taxonomy" id="234267"/>
    <lineage>
        <taxon>Bacteria</taxon>
        <taxon>Pseudomonadati</taxon>
        <taxon>Acidobacteriota</taxon>
        <taxon>Terriglobia</taxon>
        <taxon>Bryobacterales</taxon>
        <taxon>Solibacteraceae</taxon>
        <taxon>Candidatus Solibacter</taxon>
    </lineage>
</organism>
<dbReference type="SUPFAM" id="SSF55729">
    <property type="entry name" value="Acyl-CoA N-acyltransferases (Nat)"/>
    <property type="match status" value="1"/>
</dbReference>
<dbReference type="InterPro" id="IPR000182">
    <property type="entry name" value="GNAT_dom"/>
</dbReference>
<evidence type="ECO:0000256" key="4">
    <source>
        <dbReference type="ARBA" id="ARBA00023315"/>
    </source>
</evidence>
<dbReference type="InParanoid" id="Q02AT5"/>
<accession>Q02AT5</accession>